<evidence type="ECO:0000313" key="2">
    <source>
        <dbReference type="Proteomes" id="UP000501812"/>
    </source>
</evidence>
<dbReference type="EMBL" id="CP051774">
    <property type="protein sequence ID" value="QJE94394.1"/>
    <property type="molecule type" value="Genomic_DNA"/>
</dbReference>
<keyword evidence="2" id="KW-1185">Reference proteome</keyword>
<sequence>MKKGPIISIALIASAALGGYVAGRSSRAPLTDTVMKWQQESAVDDLLSAPEDGHASDAAARHARAKKLKERFLSLWSSADQRNGDLDTTLEGQRVLDQLSTGELAEFCRASPEDFSLRARLLDEWIMRDAPAALDTAIHLFAEKGLIMRCMQTWRDRDPEALIAWMRIQEMPPQFAEAKATIRVNLIMDLTREDFSRAEQELPYLEKNEMQFLLKRLAAAAGADPEKSAHVKELAAKYAPAYSAELEKTSFRAMAGRDPEAAAQHLEAIGLSGSERTEMEVTYLEGMVHRPVKEAYQAWMDIRDPASPIPERVWDGFNSNFIFKPDEMRGWLDTLEPGPVRDAFYEKSLSHLAAHGHFDQAAKFTTTIEDSAIRSAALKSLQKLWTQSNAEAAKSWSAGLPESDRAALEH</sequence>
<name>A0A858RCR2_9BACT</name>
<organism evidence="1 2">
    <name type="scientific">Luteolibacter luteus</name>
    <dbReference type="NCBI Taxonomy" id="2728835"/>
    <lineage>
        <taxon>Bacteria</taxon>
        <taxon>Pseudomonadati</taxon>
        <taxon>Verrucomicrobiota</taxon>
        <taxon>Verrucomicrobiia</taxon>
        <taxon>Verrucomicrobiales</taxon>
        <taxon>Verrucomicrobiaceae</taxon>
        <taxon>Luteolibacter</taxon>
    </lineage>
</organism>
<reference evidence="1 2" key="1">
    <citation type="submission" date="2020-04" db="EMBL/GenBank/DDBJ databases">
        <title>Luteolibacter sp. G-1-1-1 isolated from soil.</title>
        <authorList>
            <person name="Dahal R.H."/>
        </authorList>
    </citation>
    <scope>NUCLEOTIDE SEQUENCE [LARGE SCALE GENOMIC DNA]</scope>
    <source>
        <strain evidence="1 2">G-1-1-1</strain>
    </source>
</reference>
<protein>
    <submittedName>
        <fullName evidence="1">Uncharacterized protein</fullName>
    </submittedName>
</protein>
<accession>A0A858RCR2</accession>
<proteinExistence type="predicted"/>
<dbReference type="RefSeq" id="WP_169452615.1">
    <property type="nucleotide sequence ID" value="NZ_CP051774.1"/>
</dbReference>
<evidence type="ECO:0000313" key="1">
    <source>
        <dbReference type="EMBL" id="QJE94394.1"/>
    </source>
</evidence>
<gene>
    <name evidence="1" type="ORF">HHL09_00865</name>
</gene>
<dbReference type="KEGG" id="luo:HHL09_00865"/>
<dbReference type="AlphaFoldDB" id="A0A858RCR2"/>
<dbReference type="Proteomes" id="UP000501812">
    <property type="component" value="Chromosome"/>
</dbReference>